<name>A0ABT7VJ61_9BACE</name>
<proteinExistence type="predicted"/>
<evidence type="ECO:0000313" key="2">
    <source>
        <dbReference type="EMBL" id="MDM8326349.1"/>
    </source>
</evidence>
<dbReference type="Gene3D" id="3.40.50.1390">
    <property type="entry name" value="Resolvase, N-terminal catalytic domain"/>
    <property type="match status" value="1"/>
</dbReference>
<dbReference type="PROSITE" id="PS51736">
    <property type="entry name" value="RECOMBINASES_3"/>
    <property type="match status" value="1"/>
</dbReference>
<dbReference type="InterPro" id="IPR050639">
    <property type="entry name" value="SSR_resolvase"/>
</dbReference>
<dbReference type="Pfam" id="PF00239">
    <property type="entry name" value="Resolvase"/>
    <property type="match status" value="1"/>
</dbReference>
<dbReference type="PANTHER" id="PTHR30461">
    <property type="entry name" value="DNA-INVERTASE FROM LAMBDOID PROPHAGE"/>
    <property type="match status" value="1"/>
</dbReference>
<organism evidence="2 3">
    <name type="scientific">Bacteroides gallinaceum</name>
    <dbReference type="NCBI Taxonomy" id="1462571"/>
    <lineage>
        <taxon>Bacteria</taxon>
        <taxon>Pseudomonadati</taxon>
        <taxon>Bacteroidota</taxon>
        <taxon>Bacteroidia</taxon>
        <taxon>Bacteroidales</taxon>
        <taxon>Bacteroidaceae</taxon>
        <taxon>Bacteroides</taxon>
    </lineage>
</organism>
<dbReference type="Pfam" id="PF07508">
    <property type="entry name" value="Recombinase"/>
    <property type="match status" value="1"/>
</dbReference>
<dbReference type="Gene3D" id="3.90.1750.20">
    <property type="entry name" value="Putative Large Serine Recombinase, Chain B, Domain 2"/>
    <property type="match status" value="1"/>
</dbReference>
<reference evidence="2 3" key="1">
    <citation type="submission" date="2023-06" db="EMBL/GenBank/DDBJ databases">
        <authorList>
            <person name="Zeman M."/>
            <person name="Kubasova T."/>
            <person name="Jahodarova E."/>
            <person name="Nykrynova M."/>
            <person name="Rychlik I."/>
        </authorList>
    </citation>
    <scope>NUCLEOTIDE SEQUENCE [LARGE SCALE GENOMIC DNA]</scope>
    <source>
        <strain evidence="2 3">109_WCHN</strain>
    </source>
</reference>
<dbReference type="PANTHER" id="PTHR30461:SF23">
    <property type="entry name" value="DNA RECOMBINASE-RELATED"/>
    <property type="match status" value="1"/>
</dbReference>
<evidence type="ECO:0000259" key="1">
    <source>
        <dbReference type="PROSITE" id="PS51736"/>
    </source>
</evidence>
<dbReference type="RefSeq" id="WP_289561272.1">
    <property type="nucleotide sequence ID" value="NZ_JAUDEN010000041.1"/>
</dbReference>
<dbReference type="CDD" id="cd00338">
    <property type="entry name" value="Ser_Recombinase"/>
    <property type="match status" value="1"/>
</dbReference>
<keyword evidence="3" id="KW-1185">Reference proteome</keyword>
<feature type="domain" description="Resolvase/invertase-type recombinase catalytic" evidence="1">
    <location>
        <begin position="18"/>
        <end position="165"/>
    </location>
</feature>
<accession>A0ABT7VJ61</accession>
<dbReference type="InterPro" id="IPR006119">
    <property type="entry name" value="Resolv_N"/>
</dbReference>
<dbReference type="SUPFAM" id="SSF53041">
    <property type="entry name" value="Resolvase-like"/>
    <property type="match status" value="1"/>
</dbReference>
<dbReference type="SMART" id="SM00857">
    <property type="entry name" value="Resolvase"/>
    <property type="match status" value="1"/>
</dbReference>
<dbReference type="InterPro" id="IPR036162">
    <property type="entry name" value="Resolvase-like_N_sf"/>
</dbReference>
<protein>
    <submittedName>
        <fullName evidence="2">Recombinase family protein</fullName>
    </submittedName>
</protein>
<reference evidence="3" key="2">
    <citation type="submission" date="2023-07" db="EMBL/GenBank/DDBJ databases">
        <title>Identification and characterization of horizontal gene transfer across gut microbiota members of farm animals based on homology search.</title>
        <authorList>
            <person name="Schwarzerova J."/>
            <person name="Nykrynova M."/>
            <person name="Jureckova K."/>
            <person name="Cejkova D."/>
            <person name="Rychlik I."/>
        </authorList>
    </citation>
    <scope>NUCLEOTIDE SEQUENCE [LARGE SCALE GENOMIC DNA]</scope>
    <source>
        <strain evidence="3">109_WCHN</strain>
    </source>
</reference>
<comment type="caution">
    <text evidence="2">The sequence shown here is derived from an EMBL/GenBank/DDBJ whole genome shotgun (WGS) entry which is preliminary data.</text>
</comment>
<dbReference type="InterPro" id="IPR011109">
    <property type="entry name" value="DNA_bind_recombinase_dom"/>
</dbReference>
<dbReference type="EMBL" id="JAUDEN010000041">
    <property type="protein sequence ID" value="MDM8326349.1"/>
    <property type="molecule type" value="Genomic_DNA"/>
</dbReference>
<dbReference type="InterPro" id="IPR038109">
    <property type="entry name" value="DNA_bind_recomb_sf"/>
</dbReference>
<dbReference type="Proteomes" id="UP001169458">
    <property type="component" value="Unassembled WGS sequence"/>
</dbReference>
<evidence type="ECO:0000313" key="3">
    <source>
        <dbReference type="Proteomes" id="UP001169458"/>
    </source>
</evidence>
<sequence length="525" mass="60605">MKKNKVKITEFSRLERKVAALWTRVSTEKQERNNCSLENQQRICREYAERNGIIIKKEFGGTHESAKTEGQMYRQMIAEVAKDKEINIILVYSFDRFSRAGNDAITTKAYLKSKGIYVVSATQATDPDTAVGTFMEDMLFLFNQFENNLRRDKCVMGMTECLKRGYWFGHVPLGYDRKKVGREHIITVNEDGRKLKNAFIWKANEGLGDIAIVDRLKGLGLNVDRKHLNKILQNIFYCGYIKHNLLGDEIIKGKHEPLIDEATFNKVNGLSNAGYEHREVTNEFPLKRHVICSDCGGYLTGYTVKARGRNYYKCNKKGCRSNHSTDKMHSKYVRLLNCYQIPQELIPALTRVFEKVFKEHNDMKTEIRRMLLKRQTECRDKLAKLQVRYGLGEISNEVYQATYKHLNTEIAEIKKGLEEASQNLSNMAKFVDEAIAISCKLGDLWSNGSFEGRQSLQKLMFPTGVLFDKEVDDYRTDNENEVFKIFRRISASYKEDKTKATSNFHCLSPSVGMRRLERPTPTSRT</sequence>
<gene>
    <name evidence="2" type="ORF">QUW60_14125</name>
</gene>